<name>A0ABT9WVA3_9BACI</name>
<proteinExistence type="predicted"/>
<gene>
    <name evidence="1" type="ORF">J2S08_002680</name>
</gene>
<accession>A0ABT9WVA3</accession>
<keyword evidence="2" id="KW-1185">Reference proteome</keyword>
<comment type="caution">
    <text evidence="1">The sequence shown here is derived from an EMBL/GenBank/DDBJ whole genome shotgun (WGS) entry which is preliminary data.</text>
</comment>
<evidence type="ECO:0000313" key="2">
    <source>
        <dbReference type="Proteomes" id="UP001223586"/>
    </source>
</evidence>
<reference evidence="1 2" key="1">
    <citation type="submission" date="2023-07" db="EMBL/GenBank/DDBJ databases">
        <title>Genomic Encyclopedia of Type Strains, Phase IV (KMG-IV): sequencing the most valuable type-strain genomes for metagenomic binning, comparative biology and taxonomic classification.</title>
        <authorList>
            <person name="Goeker M."/>
        </authorList>
    </citation>
    <scope>NUCLEOTIDE SEQUENCE [LARGE SCALE GENOMIC DNA]</scope>
    <source>
        <strain evidence="1 2">DSM 23837</strain>
    </source>
</reference>
<organism evidence="1 2">
    <name type="scientific">Bacillus chungangensis</name>
    <dbReference type="NCBI Taxonomy" id="587633"/>
    <lineage>
        <taxon>Bacteria</taxon>
        <taxon>Bacillati</taxon>
        <taxon>Bacillota</taxon>
        <taxon>Bacilli</taxon>
        <taxon>Bacillales</taxon>
        <taxon>Bacillaceae</taxon>
        <taxon>Bacillus</taxon>
    </lineage>
</organism>
<dbReference type="Proteomes" id="UP001223586">
    <property type="component" value="Unassembled WGS sequence"/>
</dbReference>
<sequence length="39" mass="4712">MGKDPSVYVSIKLRRKDELDAWHFSVFDNRIDEKTRVLF</sequence>
<dbReference type="EMBL" id="JAUSTT010000015">
    <property type="protein sequence ID" value="MDQ0176822.1"/>
    <property type="molecule type" value="Genomic_DNA"/>
</dbReference>
<protein>
    <recommendedName>
        <fullName evidence="3">Integrase</fullName>
    </recommendedName>
</protein>
<evidence type="ECO:0008006" key="3">
    <source>
        <dbReference type="Google" id="ProtNLM"/>
    </source>
</evidence>
<evidence type="ECO:0000313" key="1">
    <source>
        <dbReference type="EMBL" id="MDQ0176822.1"/>
    </source>
</evidence>